<dbReference type="AlphaFoldDB" id="A0A835YVW1"/>
<dbReference type="EMBL" id="JAFCMP010000524">
    <property type="protein sequence ID" value="KAG5177573.1"/>
    <property type="molecule type" value="Genomic_DNA"/>
</dbReference>
<name>A0A835YVW1_9STRA</name>
<keyword evidence="3" id="KW-0862">Zinc</keyword>
<dbReference type="Proteomes" id="UP000664859">
    <property type="component" value="Unassembled WGS sequence"/>
</dbReference>
<dbReference type="OrthoDB" id="188436at2759"/>
<dbReference type="SUPFAM" id="SSF144232">
    <property type="entry name" value="HIT/MYND zinc finger-like"/>
    <property type="match status" value="1"/>
</dbReference>
<proteinExistence type="predicted"/>
<sequence>MVLFCSSAHQTEDWARHKKECKHLAKLGLWGCTYDEAKESANTLQPAAAAADADATTLFLYSEGTLLPELRPNPPECGICGRTEPLSLTPCCQNLICNRQHEYELFSYSREFCDRSHDRYTACGFHHGAGHAGDWRTCERCAADFNDDYWYSNNGYNFTPGPAPPKGSFHTAECDVCKGRVHRGFEGYSTYRGQVSCNDCTSAQGRYA</sequence>
<organism evidence="5 6">
    <name type="scientific">Tribonema minus</name>
    <dbReference type="NCBI Taxonomy" id="303371"/>
    <lineage>
        <taxon>Eukaryota</taxon>
        <taxon>Sar</taxon>
        <taxon>Stramenopiles</taxon>
        <taxon>Ochrophyta</taxon>
        <taxon>PX clade</taxon>
        <taxon>Xanthophyceae</taxon>
        <taxon>Tribonematales</taxon>
        <taxon>Tribonemataceae</taxon>
        <taxon>Tribonema</taxon>
    </lineage>
</organism>
<evidence type="ECO:0000313" key="6">
    <source>
        <dbReference type="Proteomes" id="UP000664859"/>
    </source>
</evidence>
<dbReference type="GO" id="GO:0008270">
    <property type="term" value="F:zinc ion binding"/>
    <property type="evidence" value="ECO:0007669"/>
    <property type="project" value="UniProtKB-KW"/>
</dbReference>
<keyword evidence="2" id="KW-0863">Zinc-finger</keyword>
<dbReference type="Gene3D" id="6.10.140.2220">
    <property type="match status" value="1"/>
</dbReference>
<evidence type="ECO:0000256" key="2">
    <source>
        <dbReference type="ARBA" id="ARBA00022771"/>
    </source>
</evidence>
<dbReference type="Pfam" id="PF01753">
    <property type="entry name" value="zf-MYND"/>
    <property type="match status" value="1"/>
</dbReference>
<evidence type="ECO:0000256" key="3">
    <source>
        <dbReference type="ARBA" id="ARBA00022833"/>
    </source>
</evidence>
<evidence type="ECO:0000256" key="1">
    <source>
        <dbReference type="ARBA" id="ARBA00022723"/>
    </source>
</evidence>
<reference evidence="5" key="1">
    <citation type="submission" date="2021-02" db="EMBL/GenBank/DDBJ databases">
        <title>First Annotated Genome of the Yellow-green Alga Tribonema minus.</title>
        <authorList>
            <person name="Mahan K.M."/>
        </authorList>
    </citation>
    <scope>NUCLEOTIDE SEQUENCE</scope>
    <source>
        <strain evidence="5">UTEX B ZZ1240</strain>
    </source>
</reference>
<accession>A0A835YVW1</accession>
<gene>
    <name evidence="5" type="ORF">JKP88DRAFT_332136</name>
</gene>
<dbReference type="InterPro" id="IPR002893">
    <property type="entry name" value="Znf_MYND"/>
</dbReference>
<keyword evidence="6" id="KW-1185">Reference proteome</keyword>
<protein>
    <recommendedName>
        <fullName evidence="4">MYND-type domain-containing protein</fullName>
    </recommendedName>
</protein>
<evidence type="ECO:0000313" key="5">
    <source>
        <dbReference type="EMBL" id="KAG5177573.1"/>
    </source>
</evidence>
<feature type="domain" description="MYND-type" evidence="4">
    <location>
        <begin position="2"/>
        <end position="21"/>
    </location>
</feature>
<keyword evidence="1" id="KW-0479">Metal-binding</keyword>
<comment type="caution">
    <text evidence="5">The sequence shown here is derived from an EMBL/GenBank/DDBJ whole genome shotgun (WGS) entry which is preliminary data.</text>
</comment>
<evidence type="ECO:0000259" key="4">
    <source>
        <dbReference type="Pfam" id="PF01753"/>
    </source>
</evidence>